<evidence type="ECO:0000313" key="1">
    <source>
        <dbReference type="EMBL" id="KAA6338049.1"/>
    </source>
</evidence>
<gene>
    <name evidence="1" type="ORF">EZS27_013909</name>
</gene>
<accession>A0A5J4RWD7</accession>
<dbReference type="Gene3D" id="3.10.450.620">
    <property type="entry name" value="JHP933, nucleotidyltransferase-like core domain"/>
    <property type="match status" value="1"/>
</dbReference>
<protein>
    <recommendedName>
        <fullName evidence="2">Nucleotidyltransferase</fullName>
    </recommendedName>
</protein>
<evidence type="ECO:0008006" key="2">
    <source>
        <dbReference type="Google" id="ProtNLM"/>
    </source>
</evidence>
<proteinExistence type="predicted"/>
<dbReference type="AlphaFoldDB" id="A0A5J4RWD7"/>
<sequence>MMLNEEYKERVRLLLRIIPIVSKVDCFAIHGGTAINLFIQDLPRYSVDIDVTYIPVQSREESLAAIKAHLSEVKAKIKAMIPEIVIQDKPNKLICVCQDVFVKIEVNDVKRGVIANTLILPLCKAAQDDFGVFCEAKIVPLSQLYGGKITAAFDRQHPRDLFDIKYMFEYIKNFDEVKVGFMFCLLGSDRPIVESLSPNLINQKDALENQFLGMTTIPFSYEEYEKTRLTLINYVNRNLNDKDKQFLISFEEGVPLWEESDYFEFRDFPAIQWKLLHINKLKSTNPNKHKLEVERLKKYFNMI</sequence>
<dbReference type="Pfam" id="PF08843">
    <property type="entry name" value="AbiEii"/>
    <property type="match status" value="1"/>
</dbReference>
<name>A0A5J4RWD7_9ZZZZ</name>
<dbReference type="InterPro" id="IPR014942">
    <property type="entry name" value="AbiEii"/>
</dbReference>
<dbReference type="EMBL" id="SNRY01000647">
    <property type="protein sequence ID" value="KAA6338049.1"/>
    <property type="molecule type" value="Genomic_DNA"/>
</dbReference>
<comment type="caution">
    <text evidence="1">The sequence shown here is derived from an EMBL/GenBank/DDBJ whole genome shotgun (WGS) entry which is preliminary data.</text>
</comment>
<reference evidence="1" key="1">
    <citation type="submission" date="2019-03" db="EMBL/GenBank/DDBJ databases">
        <title>Single cell metagenomics reveals metabolic interactions within the superorganism composed of flagellate Streblomastix strix and complex community of Bacteroidetes bacteria on its surface.</title>
        <authorList>
            <person name="Treitli S.C."/>
            <person name="Kolisko M."/>
            <person name="Husnik F."/>
            <person name="Keeling P."/>
            <person name="Hampl V."/>
        </authorList>
    </citation>
    <scope>NUCLEOTIDE SEQUENCE</scope>
    <source>
        <strain evidence="1">STM</strain>
    </source>
</reference>
<organism evidence="1">
    <name type="scientific">termite gut metagenome</name>
    <dbReference type="NCBI Taxonomy" id="433724"/>
    <lineage>
        <taxon>unclassified sequences</taxon>
        <taxon>metagenomes</taxon>
        <taxon>organismal metagenomes</taxon>
    </lineage>
</organism>